<comment type="caution">
    <text evidence="2">The sequence shown here is derived from an EMBL/GenBank/DDBJ whole genome shotgun (WGS) entry which is preliminary data.</text>
</comment>
<name>A0A9N9K0Z5_9GLOM</name>
<dbReference type="EMBL" id="CAJVPY010041186">
    <property type="protein sequence ID" value="CAG8806408.1"/>
    <property type="molecule type" value="Genomic_DNA"/>
</dbReference>
<feature type="region of interest" description="Disordered" evidence="1">
    <location>
        <begin position="45"/>
        <end position="184"/>
    </location>
</feature>
<feature type="compositionally biased region" description="Basic residues" evidence="1">
    <location>
        <begin position="59"/>
        <end position="68"/>
    </location>
</feature>
<feature type="compositionally biased region" description="Polar residues" evidence="1">
    <location>
        <begin position="158"/>
        <end position="174"/>
    </location>
</feature>
<evidence type="ECO:0000313" key="2">
    <source>
        <dbReference type="EMBL" id="CAG8806408.1"/>
    </source>
</evidence>
<dbReference type="AlphaFoldDB" id="A0A9N9K0Z5"/>
<reference evidence="2" key="1">
    <citation type="submission" date="2021-06" db="EMBL/GenBank/DDBJ databases">
        <authorList>
            <person name="Kallberg Y."/>
            <person name="Tangrot J."/>
            <person name="Rosling A."/>
        </authorList>
    </citation>
    <scope>NUCLEOTIDE SEQUENCE</scope>
    <source>
        <strain evidence="2">MA453B</strain>
    </source>
</reference>
<feature type="non-terminal residue" evidence="2">
    <location>
        <position position="184"/>
    </location>
</feature>
<organism evidence="2 3">
    <name type="scientific">Dentiscutata erythropus</name>
    <dbReference type="NCBI Taxonomy" id="1348616"/>
    <lineage>
        <taxon>Eukaryota</taxon>
        <taxon>Fungi</taxon>
        <taxon>Fungi incertae sedis</taxon>
        <taxon>Mucoromycota</taxon>
        <taxon>Glomeromycotina</taxon>
        <taxon>Glomeromycetes</taxon>
        <taxon>Diversisporales</taxon>
        <taxon>Gigasporaceae</taxon>
        <taxon>Dentiscutata</taxon>
    </lineage>
</organism>
<feature type="compositionally biased region" description="Basic and acidic residues" evidence="1">
    <location>
        <begin position="135"/>
        <end position="157"/>
    </location>
</feature>
<keyword evidence="3" id="KW-1185">Reference proteome</keyword>
<proteinExistence type="predicted"/>
<accession>A0A9N9K0Z5</accession>
<feature type="compositionally biased region" description="Basic and acidic residues" evidence="1">
    <location>
        <begin position="47"/>
        <end position="57"/>
    </location>
</feature>
<evidence type="ECO:0000313" key="3">
    <source>
        <dbReference type="Proteomes" id="UP000789405"/>
    </source>
</evidence>
<gene>
    <name evidence="2" type="ORF">DERYTH_LOCUS24464</name>
</gene>
<evidence type="ECO:0000256" key="1">
    <source>
        <dbReference type="SAM" id="MobiDB-lite"/>
    </source>
</evidence>
<protein>
    <submittedName>
        <fullName evidence="2">25537_t:CDS:1</fullName>
    </submittedName>
</protein>
<dbReference type="Proteomes" id="UP000789405">
    <property type="component" value="Unassembled WGS sequence"/>
</dbReference>
<feature type="non-terminal residue" evidence="2">
    <location>
        <position position="1"/>
    </location>
</feature>
<sequence>TSKGQTKALILELVTPKTIAKKVPGMIPKLWQLQKRQKLLKQQYTKIHNDSKSDVKATRVTKSKTKEKKHNEDSDTPKSMMTPKATRKQQELQKANRKKKHNEGTRNDTRATATPKVTKITETAIHQNLRRLQKRHESNKSCKKQTEREKHNEDSDTPKSMTTPKATQKQQELQKANRKKKHNE</sequence>